<dbReference type="InterPro" id="IPR003731">
    <property type="entry name" value="Di-Nase_FeMo-co_biosynth"/>
</dbReference>
<protein>
    <submittedName>
        <fullName evidence="2">NifB/NifX family molybdenum-iron cluster-binding protein</fullName>
    </submittedName>
</protein>
<keyword evidence="3" id="KW-1185">Reference proteome</keyword>
<dbReference type="RefSeq" id="WP_173300506.1">
    <property type="nucleotide sequence ID" value="NZ_JABRWQ010000002.1"/>
</dbReference>
<gene>
    <name evidence="2" type="ORF">HNV10_06480</name>
</gene>
<sequence>MKKIAIPITSDNIIEDHFGHSRFYEIYTFSDANEIIDLKLLEAEEGCGCKSNVVSVLADEGVTFMLSGNIGNGALNKLNDAGIGVVRGCSGKSADVILEYVEGKILDSGETCSHHNHKGHQHSCSH</sequence>
<organism evidence="2 3">
    <name type="scientific">Winogradskyella litoriviva</name>
    <dbReference type="NCBI Taxonomy" id="1220182"/>
    <lineage>
        <taxon>Bacteria</taxon>
        <taxon>Pseudomonadati</taxon>
        <taxon>Bacteroidota</taxon>
        <taxon>Flavobacteriia</taxon>
        <taxon>Flavobacteriales</taxon>
        <taxon>Flavobacteriaceae</taxon>
        <taxon>Winogradskyella</taxon>
    </lineage>
</organism>
<dbReference type="Proteomes" id="UP000805085">
    <property type="component" value="Unassembled WGS sequence"/>
</dbReference>
<evidence type="ECO:0000313" key="3">
    <source>
        <dbReference type="Proteomes" id="UP000805085"/>
    </source>
</evidence>
<dbReference type="PANTHER" id="PTHR42983">
    <property type="entry name" value="DINITROGENASE IRON-MOLYBDENUM COFACTOR PROTEIN-RELATED"/>
    <property type="match status" value="1"/>
</dbReference>
<evidence type="ECO:0000313" key="2">
    <source>
        <dbReference type="EMBL" id="NRD22879.1"/>
    </source>
</evidence>
<feature type="domain" description="Dinitrogenase iron-molybdenum cofactor biosynthesis" evidence="1">
    <location>
        <begin position="12"/>
        <end position="101"/>
    </location>
</feature>
<evidence type="ECO:0000259" key="1">
    <source>
        <dbReference type="Pfam" id="PF02579"/>
    </source>
</evidence>
<accession>A0ABX2E520</accession>
<name>A0ABX2E520_9FLAO</name>
<dbReference type="PANTHER" id="PTHR42983:SF1">
    <property type="entry name" value="IRON-MOLYBDENUM PROTEIN"/>
    <property type="match status" value="1"/>
</dbReference>
<dbReference type="InterPro" id="IPR036105">
    <property type="entry name" value="DiNase_FeMo-co_biosyn_sf"/>
</dbReference>
<dbReference type="EMBL" id="JABRWQ010000002">
    <property type="protein sequence ID" value="NRD22879.1"/>
    <property type="molecule type" value="Genomic_DNA"/>
</dbReference>
<proteinExistence type="predicted"/>
<reference evidence="2 3" key="1">
    <citation type="journal article" date="2015" name="Int. J. Syst. Evol. Microbiol.">
        <title>Winogradskyella litoriviva sp. nov., isolated from coastal seawater.</title>
        <authorList>
            <person name="Nedashkovskaya O.I."/>
            <person name="Kukhlevskiy A.D."/>
            <person name="Zhukova N.V."/>
            <person name="Kim S.J."/>
            <person name="Rhee S.K."/>
            <person name="Mikhailov V.V."/>
        </authorList>
    </citation>
    <scope>NUCLEOTIDE SEQUENCE [LARGE SCALE GENOMIC DNA]</scope>
    <source>
        <strain evidence="2 3">KMM6491</strain>
    </source>
</reference>
<dbReference type="Gene3D" id="3.30.420.130">
    <property type="entry name" value="Dinitrogenase iron-molybdenum cofactor biosynthesis domain"/>
    <property type="match status" value="1"/>
</dbReference>
<dbReference type="Pfam" id="PF02579">
    <property type="entry name" value="Nitro_FeMo-Co"/>
    <property type="match status" value="1"/>
</dbReference>
<comment type="caution">
    <text evidence="2">The sequence shown here is derived from an EMBL/GenBank/DDBJ whole genome shotgun (WGS) entry which is preliminary data.</text>
</comment>
<dbReference type="SUPFAM" id="SSF53146">
    <property type="entry name" value="Nitrogenase accessory factor-like"/>
    <property type="match status" value="1"/>
</dbReference>